<proteinExistence type="predicted"/>
<accession>A0AA90VJA2</accession>
<feature type="transmembrane region" description="Helical" evidence="1">
    <location>
        <begin position="79"/>
        <end position="99"/>
    </location>
</feature>
<evidence type="ECO:0000256" key="1">
    <source>
        <dbReference type="SAM" id="Phobius"/>
    </source>
</evidence>
<evidence type="ECO:0000313" key="3">
    <source>
        <dbReference type="EMBL" id="MQO92317.1"/>
    </source>
</evidence>
<feature type="transmembrane region" description="Helical" evidence="1">
    <location>
        <begin position="111"/>
        <end position="130"/>
    </location>
</feature>
<dbReference type="AlphaFoldDB" id="A0AA90VJA2"/>
<dbReference type="Proteomes" id="UP000421283">
    <property type="component" value="Unassembled WGS sequence"/>
</dbReference>
<feature type="transmembrane region" description="Helical" evidence="1">
    <location>
        <begin position="51"/>
        <end position="72"/>
    </location>
</feature>
<dbReference type="EMBL" id="VZAP01000082">
    <property type="protein sequence ID" value="MQO92317.1"/>
    <property type="molecule type" value="Genomic_DNA"/>
</dbReference>
<dbReference type="PROSITE" id="PS51257">
    <property type="entry name" value="PROKAR_LIPOPROTEIN"/>
    <property type="match status" value="1"/>
</dbReference>
<evidence type="ECO:0000256" key="2">
    <source>
        <dbReference type="SAM" id="SignalP"/>
    </source>
</evidence>
<keyword evidence="1" id="KW-0472">Membrane</keyword>
<keyword evidence="1" id="KW-0812">Transmembrane</keyword>
<feature type="transmembrane region" description="Helical" evidence="1">
    <location>
        <begin position="142"/>
        <end position="164"/>
    </location>
</feature>
<protein>
    <submittedName>
        <fullName evidence="3">Uncharacterized protein</fullName>
    </submittedName>
</protein>
<feature type="chain" id="PRO_5041723508" evidence="2">
    <location>
        <begin position="20"/>
        <end position="176"/>
    </location>
</feature>
<organism evidence="3 4">
    <name type="scientific">Segatella copri</name>
    <dbReference type="NCBI Taxonomy" id="165179"/>
    <lineage>
        <taxon>Bacteria</taxon>
        <taxon>Pseudomonadati</taxon>
        <taxon>Bacteroidota</taxon>
        <taxon>Bacteroidia</taxon>
        <taxon>Bacteroidales</taxon>
        <taxon>Prevotellaceae</taxon>
        <taxon>Segatella</taxon>
    </lineage>
</organism>
<name>A0AA90VJA2_9BACT</name>
<gene>
    <name evidence="3" type="ORF">F7D31_06495</name>
</gene>
<comment type="caution">
    <text evidence="3">The sequence shown here is derived from an EMBL/GenBank/DDBJ whole genome shotgun (WGS) entry which is preliminary data.</text>
</comment>
<dbReference type="RefSeq" id="WP_153138157.1">
    <property type="nucleotide sequence ID" value="NZ_VZAP01000082.1"/>
</dbReference>
<sequence length="176" mass="20121">MKILFSLLAFCLFASCVHSQEAVDTVSVRVQRKVKYNERNMKLRDKDTKKYLLTVFVATFVAYIIPAVVLYLGYFMGIMLTICISLFNLSMALLAWLWAKSVRKEFLLKRQIILNSLVTLLLIGIISLVVTNGAALSLSLMVFVWLGIFNLLPICIHYAIYSFISKRTNSKKERPI</sequence>
<keyword evidence="1" id="KW-1133">Transmembrane helix</keyword>
<keyword evidence="2" id="KW-0732">Signal</keyword>
<reference evidence="4" key="1">
    <citation type="submission" date="2019-09" db="EMBL/GenBank/DDBJ databases">
        <title>Distinct polysaccharide growth profiles of human intestinal Prevotella copri isolates.</title>
        <authorList>
            <person name="Fehlner-Peach H."/>
            <person name="Magnabosco C."/>
            <person name="Raghavan V."/>
            <person name="Scher J.U."/>
            <person name="Tett A."/>
            <person name="Cox L.M."/>
            <person name="Gottsegen C."/>
            <person name="Watters A."/>
            <person name="Wiltshire- Gordon J.D."/>
            <person name="Segata N."/>
            <person name="Bonneau R."/>
            <person name="Littman D.R."/>
        </authorList>
    </citation>
    <scope>NUCLEOTIDE SEQUENCE [LARGE SCALE GENOMIC DNA]</scope>
    <source>
        <strain evidence="4">iAU3127</strain>
    </source>
</reference>
<feature type="signal peptide" evidence="2">
    <location>
        <begin position="1"/>
        <end position="19"/>
    </location>
</feature>
<evidence type="ECO:0000313" key="4">
    <source>
        <dbReference type="Proteomes" id="UP000421283"/>
    </source>
</evidence>